<evidence type="ECO:0000313" key="2">
    <source>
        <dbReference type="EMBL" id="OGW98916.1"/>
    </source>
</evidence>
<evidence type="ECO:0008006" key="4">
    <source>
        <dbReference type="Google" id="ProtNLM"/>
    </source>
</evidence>
<dbReference type="EMBL" id="MHFR01000020">
    <property type="protein sequence ID" value="OGW98916.1"/>
    <property type="molecule type" value="Genomic_DNA"/>
</dbReference>
<evidence type="ECO:0000313" key="3">
    <source>
        <dbReference type="Proteomes" id="UP000178187"/>
    </source>
</evidence>
<sequence length="296" mass="32111">MLRVLLDAWSDTLEMVPFLFVIYVFVELAEDKFEAWIKNLIVSSRAVGPILGALCGCVPQCGFSVIATVLYTQRVMSLGTLLAVYISTSDEAIPVILSQPGKINLVVPIILIKMTIAIIAGYVVDWVAKNFEHAPYAKIAAVLSVVEESHCCGREHVKKEHGFKSFILYPLWHTAEICFFIFVVSFVISFVIAKVGADGMDHAFLTHTIYQPVICAFVGMIPNCAASVAITQFFLKGGISFGSVIAGLSTSAGLGMLVLIKENKDFIDTIKVMILLFGISAVSGILIDLTVGGVLR</sequence>
<feature type="transmembrane region" description="Helical" evidence="1">
    <location>
        <begin position="105"/>
        <end position="124"/>
    </location>
</feature>
<dbReference type="AlphaFoldDB" id="A0A1G1L1A3"/>
<keyword evidence="1" id="KW-0472">Membrane</keyword>
<accession>A0A1G1L1A3</accession>
<name>A0A1G1L1A3_9BACT</name>
<dbReference type="InterPro" id="IPR021552">
    <property type="entry name" value="ArsP_2"/>
</dbReference>
<feature type="transmembrane region" description="Helical" evidence="1">
    <location>
        <begin position="272"/>
        <end position="295"/>
    </location>
</feature>
<reference evidence="2 3" key="1">
    <citation type="journal article" date="2016" name="Nat. Commun.">
        <title>Thousands of microbial genomes shed light on interconnected biogeochemical processes in an aquifer system.</title>
        <authorList>
            <person name="Anantharaman K."/>
            <person name="Brown C.T."/>
            <person name="Hug L.A."/>
            <person name="Sharon I."/>
            <person name="Castelle C.J."/>
            <person name="Probst A.J."/>
            <person name="Thomas B.C."/>
            <person name="Singh A."/>
            <person name="Wilkins M.J."/>
            <person name="Karaoz U."/>
            <person name="Brodie E.L."/>
            <person name="Williams K.H."/>
            <person name="Hubbard S.S."/>
            <person name="Banfield J.F."/>
        </authorList>
    </citation>
    <scope>NUCLEOTIDE SEQUENCE [LARGE SCALE GENOMIC DNA]</scope>
</reference>
<keyword evidence="1" id="KW-0812">Transmembrane</keyword>
<protein>
    <recommendedName>
        <fullName evidence="4">Permease</fullName>
    </recommendedName>
</protein>
<feature type="transmembrane region" description="Helical" evidence="1">
    <location>
        <begin position="12"/>
        <end position="29"/>
    </location>
</feature>
<dbReference type="Proteomes" id="UP000178187">
    <property type="component" value="Unassembled WGS sequence"/>
</dbReference>
<feature type="transmembrane region" description="Helical" evidence="1">
    <location>
        <begin position="171"/>
        <end position="192"/>
    </location>
</feature>
<proteinExistence type="predicted"/>
<keyword evidence="1" id="KW-1133">Transmembrane helix</keyword>
<feature type="transmembrane region" description="Helical" evidence="1">
    <location>
        <begin position="50"/>
        <end position="72"/>
    </location>
</feature>
<comment type="caution">
    <text evidence="2">The sequence shown here is derived from an EMBL/GenBank/DDBJ whole genome shotgun (WGS) entry which is preliminary data.</text>
</comment>
<feature type="transmembrane region" description="Helical" evidence="1">
    <location>
        <begin position="213"/>
        <end position="235"/>
    </location>
</feature>
<evidence type="ECO:0000256" key="1">
    <source>
        <dbReference type="SAM" id="Phobius"/>
    </source>
</evidence>
<dbReference type="Pfam" id="PF11449">
    <property type="entry name" value="ArsP_2"/>
    <property type="match status" value="2"/>
</dbReference>
<gene>
    <name evidence="2" type="ORF">A3G33_00490</name>
</gene>
<organism evidence="2 3">
    <name type="scientific">Candidatus Danuiimicrobium aquiferis</name>
    <dbReference type="NCBI Taxonomy" id="1801832"/>
    <lineage>
        <taxon>Bacteria</taxon>
        <taxon>Pseudomonadati</taxon>
        <taxon>Candidatus Omnitrophota</taxon>
        <taxon>Candidatus Danuiimicrobium</taxon>
    </lineage>
</organism>
<feature type="transmembrane region" description="Helical" evidence="1">
    <location>
        <begin position="241"/>
        <end position="260"/>
    </location>
</feature>
<dbReference type="NCBIfam" id="NF037962">
    <property type="entry name" value="arsenic_eff"/>
    <property type="match status" value="1"/>
</dbReference>